<name>A0A9D2MVZ6_9FIRM</name>
<sequence length="293" mass="33294">MEKRRVRLEINGVVCGLITQESDAYMRSLAEEVGDVMQEILKSSPYITREAAALTVALNYCDDAKKNGQKRQQLQDRVDELEVEAEVWHEERADMIQNGPNPETRARMENLERRNSVLQEIAGEVDELRRKVKSLEKEKAALEEQTGSPTQLEPLRREVEQLREENKRMRQGQGASPENEELLAELEKLAAANAALQREAEEQAALAKKAEQERQTSVAAAKRAVEEAKKMVDRARAEAAAAKGELPPQGEEQESPAQEQPDEEQPAAHRRKNPLRHEDEYEQEGFVSFFEKK</sequence>
<dbReference type="SUPFAM" id="SSF102829">
    <property type="entry name" value="Cell division protein ZapA-like"/>
    <property type="match status" value="1"/>
</dbReference>
<keyword evidence="2" id="KW-0132">Cell division</keyword>
<evidence type="ECO:0000313" key="3">
    <source>
        <dbReference type="Proteomes" id="UP000826793"/>
    </source>
</evidence>
<feature type="region of interest" description="Disordered" evidence="1">
    <location>
        <begin position="163"/>
        <end position="184"/>
    </location>
</feature>
<reference evidence="2" key="2">
    <citation type="submission" date="2021-04" db="EMBL/GenBank/DDBJ databases">
        <authorList>
            <person name="Gilroy R."/>
        </authorList>
    </citation>
    <scope>NUCLEOTIDE SEQUENCE</scope>
    <source>
        <strain evidence="2">CHK185-1770</strain>
    </source>
</reference>
<dbReference type="InterPro" id="IPR053712">
    <property type="entry name" value="Bac_CellDiv_Activator"/>
</dbReference>
<feature type="region of interest" description="Disordered" evidence="1">
    <location>
        <begin position="196"/>
        <end position="293"/>
    </location>
</feature>
<dbReference type="InterPro" id="IPR036192">
    <property type="entry name" value="Cell_div_ZapA-like_sf"/>
</dbReference>
<accession>A0A9D2MVZ6</accession>
<dbReference type="InterPro" id="IPR007838">
    <property type="entry name" value="Cell_div_ZapA-like"/>
</dbReference>
<feature type="compositionally biased region" description="Basic and acidic residues" evidence="1">
    <location>
        <begin position="223"/>
        <end position="237"/>
    </location>
</feature>
<evidence type="ECO:0000313" key="2">
    <source>
        <dbReference type="EMBL" id="HJB97615.1"/>
    </source>
</evidence>
<dbReference type="Gene3D" id="6.10.250.790">
    <property type="match status" value="1"/>
</dbReference>
<dbReference type="AlphaFoldDB" id="A0A9D2MVZ6"/>
<dbReference type="Proteomes" id="UP000826793">
    <property type="component" value="Unassembled WGS sequence"/>
</dbReference>
<evidence type="ECO:0000256" key="1">
    <source>
        <dbReference type="SAM" id="MobiDB-lite"/>
    </source>
</evidence>
<keyword evidence="2" id="KW-0131">Cell cycle</keyword>
<reference evidence="2" key="1">
    <citation type="journal article" date="2021" name="PeerJ">
        <title>Extensive microbial diversity within the chicken gut microbiome revealed by metagenomics and culture.</title>
        <authorList>
            <person name="Gilroy R."/>
            <person name="Ravi A."/>
            <person name="Getino M."/>
            <person name="Pursley I."/>
            <person name="Horton D.L."/>
            <person name="Alikhan N.F."/>
            <person name="Baker D."/>
            <person name="Gharbi K."/>
            <person name="Hall N."/>
            <person name="Watson M."/>
            <person name="Adriaenssens E.M."/>
            <person name="Foster-Nyarko E."/>
            <person name="Jarju S."/>
            <person name="Secka A."/>
            <person name="Antonio M."/>
            <person name="Oren A."/>
            <person name="Chaudhuri R.R."/>
            <person name="La Ragione R."/>
            <person name="Hildebrand F."/>
            <person name="Pallen M.J."/>
        </authorList>
    </citation>
    <scope>NUCLEOTIDE SEQUENCE</scope>
    <source>
        <strain evidence="2">CHK185-1770</strain>
    </source>
</reference>
<proteinExistence type="predicted"/>
<feature type="compositionally biased region" description="Low complexity" evidence="1">
    <location>
        <begin position="196"/>
        <end position="207"/>
    </location>
</feature>
<gene>
    <name evidence="2" type="primary">zapA</name>
    <name evidence="2" type="ORF">H9710_03445</name>
</gene>
<dbReference type="Pfam" id="PF05164">
    <property type="entry name" value="ZapA"/>
    <property type="match status" value="1"/>
</dbReference>
<protein>
    <submittedName>
        <fullName evidence="2">Cell division protein ZapA</fullName>
    </submittedName>
</protein>
<dbReference type="GO" id="GO:0051301">
    <property type="term" value="P:cell division"/>
    <property type="evidence" value="ECO:0007669"/>
    <property type="project" value="UniProtKB-KW"/>
</dbReference>
<dbReference type="EMBL" id="DWXG01000031">
    <property type="protein sequence ID" value="HJB97615.1"/>
    <property type="molecule type" value="Genomic_DNA"/>
</dbReference>
<organism evidence="2 3">
    <name type="scientific">Candidatus Acutalibacter pullicola</name>
    <dbReference type="NCBI Taxonomy" id="2838417"/>
    <lineage>
        <taxon>Bacteria</taxon>
        <taxon>Bacillati</taxon>
        <taxon>Bacillota</taxon>
        <taxon>Clostridia</taxon>
        <taxon>Eubacteriales</taxon>
        <taxon>Acutalibacteraceae</taxon>
        <taxon>Acutalibacter</taxon>
    </lineage>
</organism>
<comment type="caution">
    <text evidence="2">The sequence shown here is derived from an EMBL/GenBank/DDBJ whole genome shotgun (WGS) entry which is preliminary data.</text>
</comment>